<proteinExistence type="predicted"/>
<evidence type="ECO:0000256" key="2">
    <source>
        <dbReference type="ARBA" id="ARBA00023002"/>
    </source>
</evidence>
<protein>
    <recommendedName>
        <fullName evidence="1">peptide-methionine (S)-S-oxide reductase</fullName>
        <ecNumber evidence="1">1.8.4.11</ecNumber>
    </recommendedName>
</protein>
<dbReference type="PANTHER" id="PTHR43774:SF1">
    <property type="entry name" value="PEPTIDE METHIONINE SULFOXIDE REDUCTASE MSRA 2"/>
    <property type="match status" value="1"/>
</dbReference>
<accession>T0Y061</accession>
<gene>
    <name evidence="4" type="ORF">B2A_14925</name>
</gene>
<feature type="domain" description="Peptide methionine sulphoxide reductase MsrA" evidence="3">
    <location>
        <begin position="1"/>
        <end position="48"/>
    </location>
</feature>
<dbReference type="Gene3D" id="3.30.1060.10">
    <property type="entry name" value="Peptide methionine sulphoxide reductase MsrA"/>
    <property type="match status" value="1"/>
</dbReference>
<dbReference type="PANTHER" id="PTHR43774">
    <property type="entry name" value="PEPTIDE METHIONINE SULFOXIDE REDUCTASE"/>
    <property type="match status" value="1"/>
</dbReference>
<evidence type="ECO:0000259" key="3">
    <source>
        <dbReference type="Pfam" id="PF01625"/>
    </source>
</evidence>
<dbReference type="SUPFAM" id="SSF55068">
    <property type="entry name" value="Peptide methionine sulfoxide reductase"/>
    <property type="match status" value="1"/>
</dbReference>
<dbReference type="AlphaFoldDB" id="T0Y061"/>
<organism evidence="4">
    <name type="scientific">mine drainage metagenome</name>
    <dbReference type="NCBI Taxonomy" id="410659"/>
    <lineage>
        <taxon>unclassified sequences</taxon>
        <taxon>metagenomes</taxon>
        <taxon>ecological metagenomes</taxon>
    </lineage>
</organism>
<keyword evidence="2" id="KW-0560">Oxidoreductase</keyword>
<evidence type="ECO:0000313" key="4">
    <source>
        <dbReference type="EMBL" id="EQD28481.1"/>
    </source>
</evidence>
<feature type="non-terminal residue" evidence="4">
    <location>
        <position position="1"/>
    </location>
</feature>
<dbReference type="InterPro" id="IPR002569">
    <property type="entry name" value="Met_Sox_Rdtase_MsrA_dom"/>
</dbReference>
<reference evidence="4" key="2">
    <citation type="journal article" date="2014" name="ISME J.">
        <title>Microbial stratification in low pH oxic and suboxic macroscopic growths along an acid mine drainage.</title>
        <authorList>
            <person name="Mendez-Garcia C."/>
            <person name="Mesa V."/>
            <person name="Sprenger R.R."/>
            <person name="Richter M."/>
            <person name="Diez M.S."/>
            <person name="Solano J."/>
            <person name="Bargiela R."/>
            <person name="Golyshina O.V."/>
            <person name="Manteca A."/>
            <person name="Ramos J.L."/>
            <person name="Gallego J.R."/>
            <person name="Llorente I."/>
            <person name="Martins Dos Santos V.A."/>
            <person name="Jensen O.N."/>
            <person name="Pelaez A.I."/>
            <person name="Sanchez J."/>
            <person name="Ferrer M."/>
        </authorList>
    </citation>
    <scope>NUCLEOTIDE SEQUENCE</scope>
</reference>
<comment type="caution">
    <text evidence="4">The sequence shown here is derived from an EMBL/GenBank/DDBJ whole genome shotgun (WGS) entry which is preliminary data.</text>
</comment>
<dbReference type="EMBL" id="AUZZ01010859">
    <property type="protein sequence ID" value="EQD28481.1"/>
    <property type="molecule type" value="Genomic_DNA"/>
</dbReference>
<sequence>RQGADVGTQYRSIILYKDEGQRAIAEEMIRELTNEGIYKEPIVTRMEPPA</sequence>
<evidence type="ECO:0000256" key="1">
    <source>
        <dbReference type="ARBA" id="ARBA00012502"/>
    </source>
</evidence>
<name>T0Y061_9ZZZZ</name>
<dbReference type="InterPro" id="IPR036509">
    <property type="entry name" value="Met_Sox_Rdtase_MsrA_sf"/>
</dbReference>
<dbReference type="GO" id="GO:0008113">
    <property type="term" value="F:peptide-methionine (S)-S-oxide reductase activity"/>
    <property type="evidence" value="ECO:0007669"/>
    <property type="project" value="UniProtKB-EC"/>
</dbReference>
<reference evidence="4" key="1">
    <citation type="submission" date="2013-08" db="EMBL/GenBank/DDBJ databases">
        <authorList>
            <person name="Mendez C."/>
            <person name="Richter M."/>
            <person name="Ferrer M."/>
            <person name="Sanchez J."/>
        </authorList>
    </citation>
    <scope>NUCLEOTIDE SEQUENCE</scope>
</reference>
<dbReference type="Pfam" id="PF01625">
    <property type="entry name" value="PMSR"/>
    <property type="match status" value="1"/>
</dbReference>
<dbReference type="EC" id="1.8.4.11" evidence="1"/>